<protein>
    <recommendedName>
        <fullName evidence="3">Peptidoglycan endopeptidase</fullName>
    </recommendedName>
</protein>
<reference evidence="1" key="2">
    <citation type="submission" date="2020-09" db="EMBL/GenBank/DDBJ databases">
        <authorList>
            <person name="Sun Q."/>
            <person name="Zhou Y."/>
        </authorList>
    </citation>
    <scope>NUCLEOTIDE SEQUENCE</scope>
    <source>
        <strain evidence="1">CGMCC 1.15519</strain>
    </source>
</reference>
<dbReference type="EMBL" id="BMJM01000001">
    <property type="protein sequence ID" value="GGD98810.1"/>
    <property type="molecule type" value="Genomic_DNA"/>
</dbReference>
<dbReference type="Proteomes" id="UP000635071">
    <property type="component" value="Unassembled WGS sequence"/>
</dbReference>
<evidence type="ECO:0000313" key="2">
    <source>
        <dbReference type="Proteomes" id="UP000635071"/>
    </source>
</evidence>
<organism evidence="1 2">
    <name type="scientific">Sandarakinorhabdus glacialis</name>
    <dbReference type="NCBI Taxonomy" id="1614636"/>
    <lineage>
        <taxon>Bacteria</taxon>
        <taxon>Pseudomonadati</taxon>
        <taxon>Pseudomonadota</taxon>
        <taxon>Alphaproteobacteria</taxon>
        <taxon>Sphingomonadales</taxon>
        <taxon>Sphingosinicellaceae</taxon>
        <taxon>Sandarakinorhabdus</taxon>
    </lineage>
</organism>
<sequence>MAEQEAALAGRWPLVVAAVRACVGTRFRPQGRTPRLALDCVGVVLVGAAAAGLKPDVPTYALGGDHEAEVEDVLAAAGCVRVVAPEAGDVLVLAPAPNRRHLAVVTPAGVVHAHAGIGRVVEGPLDPEWIIIGAWRLPGAY</sequence>
<name>A0A916ZHM9_9SPHN</name>
<dbReference type="AlphaFoldDB" id="A0A916ZHM9"/>
<evidence type="ECO:0000313" key="1">
    <source>
        <dbReference type="EMBL" id="GGD98810.1"/>
    </source>
</evidence>
<dbReference type="RefSeq" id="WP_188760976.1">
    <property type="nucleotide sequence ID" value="NZ_BMJM01000001.1"/>
</dbReference>
<reference evidence="1" key="1">
    <citation type="journal article" date="2014" name="Int. J. Syst. Evol. Microbiol.">
        <title>Complete genome sequence of Corynebacterium casei LMG S-19264T (=DSM 44701T), isolated from a smear-ripened cheese.</title>
        <authorList>
            <consortium name="US DOE Joint Genome Institute (JGI-PGF)"/>
            <person name="Walter F."/>
            <person name="Albersmeier A."/>
            <person name="Kalinowski J."/>
            <person name="Ruckert C."/>
        </authorList>
    </citation>
    <scope>NUCLEOTIDE SEQUENCE</scope>
    <source>
        <strain evidence="1">CGMCC 1.15519</strain>
    </source>
</reference>
<keyword evidence="2" id="KW-1185">Reference proteome</keyword>
<comment type="caution">
    <text evidence="1">The sequence shown here is derived from an EMBL/GenBank/DDBJ whole genome shotgun (WGS) entry which is preliminary data.</text>
</comment>
<gene>
    <name evidence="1" type="ORF">GCM10011529_01160</name>
</gene>
<proteinExistence type="predicted"/>
<dbReference type="Gene3D" id="3.90.1720.10">
    <property type="entry name" value="endopeptidase domain like (from Nostoc punctiforme)"/>
    <property type="match status" value="1"/>
</dbReference>
<evidence type="ECO:0008006" key="3">
    <source>
        <dbReference type="Google" id="ProtNLM"/>
    </source>
</evidence>
<accession>A0A916ZHM9</accession>